<evidence type="ECO:0000313" key="1">
    <source>
        <dbReference type="EnsemblPlants" id="QL11p048991:mrna"/>
    </source>
</evidence>
<protein>
    <submittedName>
        <fullName evidence="1">Uncharacterized protein</fullName>
    </submittedName>
</protein>
<dbReference type="Gramene" id="QL11p048991:mrna">
    <property type="protein sequence ID" value="QL11p048991:mrna"/>
    <property type="gene ID" value="QL11p048991"/>
</dbReference>
<organism evidence="1 2">
    <name type="scientific">Quercus lobata</name>
    <name type="common">Valley oak</name>
    <dbReference type="NCBI Taxonomy" id="97700"/>
    <lineage>
        <taxon>Eukaryota</taxon>
        <taxon>Viridiplantae</taxon>
        <taxon>Streptophyta</taxon>
        <taxon>Embryophyta</taxon>
        <taxon>Tracheophyta</taxon>
        <taxon>Spermatophyta</taxon>
        <taxon>Magnoliopsida</taxon>
        <taxon>eudicotyledons</taxon>
        <taxon>Gunneridae</taxon>
        <taxon>Pentapetalae</taxon>
        <taxon>rosids</taxon>
        <taxon>fabids</taxon>
        <taxon>Fagales</taxon>
        <taxon>Fagaceae</taxon>
        <taxon>Quercus</taxon>
    </lineage>
</organism>
<sequence>MYKLCQKLKATQLKLKVFNKDLYSGLSQRVQLIRERLEAVQIGLLQNSNDTRLIELEKQLLRENKWLNSGNHESSYFHRIVKGRQARFVQWIKECITTPRFSIAMNGTLVDYLNGGQGDQLSPTLLVIAMESFNRLLKFKVLAFGLFKYDPQCKEQKITHFMFAELLIFPSADLSSIRVIKEALEEFQ</sequence>
<dbReference type="EnsemblPlants" id="QL11p048991:mrna">
    <property type="protein sequence ID" value="QL11p048991:mrna"/>
    <property type="gene ID" value="QL11p048991"/>
</dbReference>
<reference evidence="1 2" key="1">
    <citation type="journal article" date="2016" name="G3 (Bethesda)">
        <title>First Draft Assembly and Annotation of the Genome of a California Endemic Oak Quercus lobata Nee (Fagaceae).</title>
        <authorList>
            <person name="Sork V.L."/>
            <person name="Fitz-Gibbon S.T."/>
            <person name="Puiu D."/>
            <person name="Crepeau M."/>
            <person name="Gugger P.F."/>
            <person name="Sherman R."/>
            <person name="Stevens K."/>
            <person name="Langley C.H."/>
            <person name="Pellegrini M."/>
            <person name="Salzberg S.L."/>
        </authorList>
    </citation>
    <scope>NUCLEOTIDE SEQUENCE [LARGE SCALE GENOMIC DNA]</scope>
    <source>
        <strain evidence="1 2">cv. SW786</strain>
    </source>
</reference>
<keyword evidence="2" id="KW-1185">Reference proteome</keyword>
<reference evidence="1" key="2">
    <citation type="submission" date="2021-01" db="UniProtKB">
        <authorList>
            <consortium name="EnsemblPlants"/>
        </authorList>
    </citation>
    <scope>IDENTIFICATION</scope>
</reference>
<proteinExistence type="predicted"/>
<accession>A0A7N2N059</accession>
<name>A0A7N2N059_QUELO</name>
<dbReference type="InParanoid" id="A0A7N2N059"/>
<dbReference type="Proteomes" id="UP000594261">
    <property type="component" value="Chromosome 11"/>
</dbReference>
<dbReference type="EMBL" id="LRBV02000011">
    <property type="status" value="NOT_ANNOTATED_CDS"/>
    <property type="molecule type" value="Genomic_DNA"/>
</dbReference>
<evidence type="ECO:0000313" key="2">
    <source>
        <dbReference type="Proteomes" id="UP000594261"/>
    </source>
</evidence>
<dbReference type="AlphaFoldDB" id="A0A7N2N059"/>